<proteinExistence type="predicted"/>
<accession>A0A8D8T457</accession>
<evidence type="ECO:0000313" key="2">
    <source>
        <dbReference type="EMBL" id="CAG6678536.1"/>
    </source>
</evidence>
<keyword evidence="1" id="KW-0472">Membrane</keyword>
<feature type="transmembrane region" description="Helical" evidence="1">
    <location>
        <begin position="81"/>
        <end position="101"/>
    </location>
</feature>
<evidence type="ECO:0000256" key="1">
    <source>
        <dbReference type="SAM" id="Phobius"/>
    </source>
</evidence>
<keyword evidence="1" id="KW-0812">Transmembrane</keyword>
<name>A0A8D8T457_9HEMI</name>
<sequence length="121" mass="14409">MWQHCTLKGKQCCQTWLNFAIYGEILSRMGKTWRIFLNSEKMGIFISLHREKNDDYRDFLGSSEKVEISINSFITKIKEHYYLILFLVFSLFYSSILIILFRKPLLSWAKLKTKPIECVKS</sequence>
<organism evidence="2">
    <name type="scientific">Cacopsylla melanoneura</name>
    <dbReference type="NCBI Taxonomy" id="428564"/>
    <lineage>
        <taxon>Eukaryota</taxon>
        <taxon>Metazoa</taxon>
        <taxon>Ecdysozoa</taxon>
        <taxon>Arthropoda</taxon>
        <taxon>Hexapoda</taxon>
        <taxon>Insecta</taxon>
        <taxon>Pterygota</taxon>
        <taxon>Neoptera</taxon>
        <taxon>Paraneoptera</taxon>
        <taxon>Hemiptera</taxon>
        <taxon>Sternorrhyncha</taxon>
        <taxon>Psylloidea</taxon>
        <taxon>Psyllidae</taxon>
        <taxon>Psyllinae</taxon>
        <taxon>Cacopsylla</taxon>
    </lineage>
</organism>
<protein>
    <submittedName>
        <fullName evidence="2">Uncharacterized protein</fullName>
    </submittedName>
</protein>
<dbReference type="EMBL" id="HBUF01246220">
    <property type="protein sequence ID" value="CAG6678535.1"/>
    <property type="molecule type" value="Transcribed_RNA"/>
</dbReference>
<dbReference type="EMBL" id="HBUF01246221">
    <property type="protein sequence ID" value="CAG6678536.1"/>
    <property type="molecule type" value="Transcribed_RNA"/>
</dbReference>
<reference evidence="2" key="1">
    <citation type="submission" date="2021-05" db="EMBL/GenBank/DDBJ databases">
        <authorList>
            <person name="Alioto T."/>
            <person name="Alioto T."/>
            <person name="Gomez Garrido J."/>
        </authorList>
    </citation>
    <scope>NUCLEOTIDE SEQUENCE</scope>
</reference>
<keyword evidence="1" id="KW-1133">Transmembrane helix</keyword>
<dbReference type="AlphaFoldDB" id="A0A8D8T457"/>